<dbReference type="InterPro" id="IPR039353">
    <property type="entry name" value="TF_Adf1"/>
</dbReference>
<dbReference type="EMBL" id="OU892283">
    <property type="protein sequence ID" value="CAG9771697.1"/>
    <property type="molecule type" value="Genomic_DNA"/>
</dbReference>
<sequence>MMDAQLEDGVEDENSNYQEDENIEVVERDKTRDGQERYNLRLVIHKHCALSNDYILTAAASVVEGEPSTYEEAMNGISNCRERWRNIRGAFLRSLKKPPSGSGASAKKKYYLEEFLHFLLPYIKNRSDDSNLQSVTDSVEDSEDENTDYMDHPMESQVVQENQDSNTVPYSLDEESSLDLPDDKSFILAQKHCTVTKRKYSQNVSAPLNPADDDFIEWKKYKEDSNSNVNEHPNMLFLRSLFPDLMKMTDKQNRRFRQKVIGLIDDIIEDKDIVSS</sequence>
<dbReference type="GO" id="GO:0003677">
    <property type="term" value="F:DNA binding"/>
    <property type="evidence" value="ECO:0007669"/>
    <property type="project" value="InterPro"/>
</dbReference>
<dbReference type="GO" id="GO:0005667">
    <property type="term" value="C:transcription regulator complex"/>
    <property type="evidence" value="ECO:0007669"/>
    <property type="project" value="TreeGrafter"/>
</dbReference>
<feature type="region of interest" description="Disordered" evidence="2">
    <location>
        <begin position="1"/>
        <end position="20"/>
    </location>
</feature>
<dbReference type="PANTHER" id="PTHR12243:SF60">
    <property type="entry name" value="SI:CH211-15D5.12-RELATED"/>
    <property type="match status" value="1"/>
</dbReference>
<feature type="domain" description="BESS" evidence="3">
    <location>
        <begin position="231"/>
        <end position="270"/>
    </location>
</feature>
<keyword evidence="5" id="KW-1185">Reference proteome</keyword>
<dbReference type="PROSITE" id="PS51031">
    <property type="entry name" value="BESS"/>
    <property type="match status" value="1"/>
</dbReference>
<keyword evidence="1" id="KW-0539">Nucleus</keyword>
<evidence type="ECO:0000259" key="3">
    <source>
        <dbReference type="PROSITE" id="PS51031"/>
    </source>
</evidence>
<accession>A0A9N9QRF3</accession>
<dbReference type="Pfam" id="PF02944">
    <property type="entry name" value="BESS"/>
    <property type="match status" value="1"/>
</dbReference>
<dbReference type="AlphaFoldDB" id="A0A9N9QRF3"/>
<evidence type="ECO:0000313" key="5">
    <source>
        <dbReference type="Proteomes" id="UP001152799"/>
    </source>
</evidence>
<evidence type="ECO:0000256" key="2">
    <source>
        <dbReference type="SAM" id="MobiDB-lite"/>
    </source>
</evidence>
<evidence type="ECO:0000313" key="4">
    <source>
        <dbReference type="EMBL" id="CAG9771697.1"/>
    </source>
</evidence>
<gene>
    <name evidence="4" type="ORF">CEUTPL_LOCUS12126</name>
</gene>
<evidence type="ECO:0000256" key="1">
    <source>
        <dbReference type="PROSITE-ProRule" id="PRU00371"/>
    </source>
</evidence>
<comment type="subcellular location">
    <subcellularLocation>
        <location evidence="1">Nucleus</location>
    </subcellularLocation>
</comment>
<dbReference type="InterPro" id="IPR004210">
    <property type="entry name" value="BESS_motif"/>
</dbReference>
<proteinExistence type="predicted"/>
<protein>
    <recommendedName>
        <fullName evidence="3">BESS domain-containing protein</fullName>
    </recommendedName>
</protein>
<reference evidence="4" key="1">
    <citation type="submission" date="2022-01" db="EMBL/GenBank/DDBJ databases">
        <authorList>
            <person name="King R."/>
        </authorList>
    </citation>
    <scope>NUCLEOTIDE SEQUENCE</scope>
</reference>
<dbReference type="Proteomes" id="UP001152799">
    <property type="component" value="Chromosome 7"/>
</dbReference>
<feature type="compositionally biased region" description="Acidic residues" evidence="2">
    <location>
        <begin position="138"/>
        <end position="148"/>
    </location>
</feature>
<organism evidence="4 5">
    <name type="scientific">Ceutorhynchus assimilis</name>
    <name type="common">cabbage seed weevil</name>
    <dbReference type="NCBI Taxonomy" id="467358"/>
    <lineage>
        <taxon>Eukaryota</taxon>
        <taxon>Metazoa</taxon>
        <taxon>Ecdysozoa</taxon>
        <taxon>Arthropoda</taxon>
        <taxon>Hexapoda</taxon>
        <taxon>Insecta</taxon>
        <taxon>Pterygota</taxon>
        <taxon>Neoptera</taxon>
        <taxon>Endopterygota</taxon>
        <taxon>Coleoptera</taxon>
        <taxon>Polyphaga</taxon>
        <taxon>Cucujiformia</taxon>
        <taxon>Curculionidae</taxon>
        <taxon>Ceutorhynchinae</taxon>
        <taxon>Ceutorhynchus</taxon>
    </lineage>
</organism>
<name>A0A9N9QRF3_9CUCU</name>
<dbReference type="GO" id="GO:0006357">
    <property type="term" value="P:regulation of transcription by RNA polymerase II"/>
    <property type="evidence" value="ECO:0007669"/>
    <property type="project" value="TreeGrafter"/>
</dbReference>
<feature type="region of interest" description="Disordered" evidence="2">
    <location>
        <begin position="129"/>
        <end position="149"/>
    </location>
</feature>
<dbReference type="GO" id="GO:0005634">
    <property type="term" value="C:nucleus"/>
    <property type="evidence" value="ECO:0007669"/>
    <property type="project" value="UniProtKB-SubCell"/>
</dbReference>
<dbReference type="OrthoDB" id="6147983at2759"/>
<dbReference type="PANTHER" id="PTHR12243">
    <property type="entry name" value="MADF DOMAIN TRANSCRIPTION FACTOR"/>
    <property type="match status" value="1"/>
</dbReference>